<dbReference type="InterPro" id="IPR000917">
    <property type="entry name" value="Sulfatase_N"/>
</dbReference>
<keyword evidence="6 7" id="KW-0472">Membrane</keyword>
<name>A0A1Y5Z7C2_9BACI</name>
<evidence type="ECO:0000256" key="1">
    <source>
        <dbReference type="ARBA" id="ARBA00004651"/>
    </source>
</evidence>
<evidence type="ECO:0000256" key="6">
    <source>
        <dbReference type="ARBA" id="ARBA00023136"/>
    </source>
</evidence>
<keyword evidence="5 7" id="KW-1133">Transmembrane helix</keyword>
<dbReference type="CDD" id="cd16015">
    <property type="entry name" value="LTA_synthase"/>
    <property type="match status" value="1"/>
</dbReference>
<dbReference type="Pfam" id="PF00884">
    <property type="entry name" value="Sulfatase"/>
    <property type="match status" value="1"/>
</dbReference>
<dbReference type="Proteomes" id="UP000194499">
    <property type="component" value="Unassembled WGS sequence"/>
</dbReference>
<evidence type="ECO:0000313" key="10">
    <source>
        <dbReference type="Proteomes" id="UP000194499"/>
    </source>
</evidence>
<gene>
    <name evidence="9" type="primary">ltaS1_2</name>
    <name evidence="9" type="ORF">BACERE00191_01398</name>
</gene>
<feature type="transmembrane region" description="Helical" evidence="7">
    <location>
        <begin position="49"/>
        <end position="70"/>
    </location>
</feature>
<dbReference type="InterPro" id="IPR050448">
    <property type="entry name" value="OpgB/LTA_synthase_biosynth"/>
</dbReference>
<dbReference type="InterPro" id="IPR017850">
    <property type="entry name" value="Alkaline_phosphatase_core_sf"/>
</dbReference>
<keyword evidence="4 7" id="KW-0812">Transmembrane</keyword>
<protein>
    <submittedName>
        <fullName evidence="9">Lipoteichoic acid synthase 1</fullName>
    </submittedName>
</protein>
<evidence type="ECO:0000256" key="4">
    <source>
        <dbReference type="ARBA" id="ARBA00022692"/>
    </source>
</evidence>
<proteinExistence type="predicted"/>
<reference evidence="10" key="1">
    <citation type="submission" date="2017-04" db="EMBL/GenBank/DDBJ databases">
        <authorList>
            <person name="Criscuolo A."/>
        </authorList>
    </citation>
    <scope>NUCLEOTIDE SEQUENCE [LARGE SCALE GENOMIC DNA]</scope>
</reference>
<evidence type="ECO:0000256" key="3">
    <source>
        <dbReference type="ARBA" id="ARBA00022475"/>
    </source>
</evidence>
<accession>A0A3P1C791</accession>
<feature type="domain" description="Sulfatase N-terminal" evidence="8">
    <location>
        <begin position="327"/>
        <end position="622"/>
    </location>
</feature>
<keyword evidence="3" id="KW-1003">Cell membrane</keyword>
<evidence type="ECO:0000256" key="2">
    <source>
        <dbReference type="ARBA" id="ARBA00004936"/>
    </source>
</evidence>
<feature type="transmembrane region" description="Helical" evidence="7">
    <location>
        <begin position="82"/>
        <end position="104"/>
    </location>
</feature>
<comment type="pathway">
    <text evidence="2">Cell wall biogenesis; lipoteichoic acid biosynthesis.</text>
</comment>
<feature type="transmembrane region" description="Helical" evidence="7">
    <location>
        <begin position="229"/>
        <end position="247"/>
    </location>
</feature>
<sequence>MKYGSTLFDLPKRNILISSIISSMVTLLVITMLFMILKVFNLDIMKAHLNQNLVLIVMMIFIWGITFYISHFNKKEMSILRASLRVHFILFLLAHTVALFYIVMQVNMSFIEAMNWIYFYNMQFILSFVAIYAIYILVYNLIGKVFLSMILTSCTLVILGIVNYLKLIFRGDPLYPSDFTQIMHMQSVIPMVMDYFSWSYIFVIILSIVACIVAGIYMRRYIQNVKTHLGIRALLVVGSIFVLYAYGNFANTFMNKVFQKSGVDFVLWDQNENYASNGFVLGFISNLDTTVMEKPKNYSKENMLQIANDIKKQYSGNIESQKKKEKPNIIFVMSESFWDPTKVTNLSFSEDPVPNLHHYIENFPGGQTISPTFGGNTANVEFEALTSYSMSLLKPGSIPYQQVITNKKEIPSIPTALKKEGYYTSAIHSFGRSFFKRDDVYRVLGFDKFNAADTMENVDIDGDYISDLAMSKEIIAELEKQKQPTFIHAVTMQNHFPFTEGRFGENLIEISGLDNEESKGELETYTEGLRRSDEALQYLIEQLDNLDRPTLLVFFGDHLPSLGKNKSFYKENGYITNEKTPSERLAMAQTPLLMYANFDMPNDNLGLVSPIYFSNLIFDYAGLNKSLFYQFLSGFYKEIPVLRDELKVDKNGEVINDLTKKQKEMLEQYKMLQYDLLVGNQYSKDILFK</sequence>
<evidence type="ECO:0000259" key="8">
    <source>
        <dbReference type="Pfam" id="PF00884"/>
    </source>
</evidence>
<accession>A0A1Y5Z7C2</accession>
<feature type="transmembrane region" description="Helical" evidence="7">
    <location>
        <begin position="195"/>
        <end position="217"/>
    </location>
</feature>
<dbReference type="PANTHER" id="PTHR47371">
    <property type="entry name" value="LIPOTEICHOIC ACID SYNTHASE"/>
    <property type="match status" value="1"/>
</dbReference>
<dbReference type="EMBL" id="FWZB01000030">
    <property type="protein sequence ID" value="SMD82569.1"/>
    <property type="molecule type" value="Genomic_DNA"/>
</dbReference>
<dbReference type="RefSeq" id="WP_000873608.1">
    <property type="nucleotide sequence ID" value="NZ_CP093424.1"/>
</dbReference>
<dbReference type="SUPFAM" id="SSF53649">
    <property type="entry name" value="Alkaline phosphatase-like"/>
    <property type="match status" value="1"/>
</dbReference>
<organism evidence="9 10">
    <name type="scientific">Bacillus pacificus</name>
    <dbReference type="NCBI Taxonomy" id="2026187"/>
    <lineage>
        <taxon>Bacteria</taxon>
        <taxon>Bacillati</taxon>
        <taxon>Bacillota</taxon>
        <taxon>Bacilli</taxon>
        <taxon>Bacillales</taxon>
        <taxon>Bacillaceae</taxon>
        <taxon>Bacillus</taxon>
        <taxon>Bacillus cereus group</taxon>
    </lineage>
</organism>
<evidence type="ECO:0000256" key="7">
    <source>
        <dbReference type="SAM" id="Phobius"/>
    </source>
</evidence>
<dbReference type="Gene3D" id="3.40.720.10">
    <property type="entry name" value="Alkaline Phosphatase, subunit A"/>
    <property type="match status" value="1"/>
</dbReference>
<dbReference type="AlphaFoldDB" id="A0A1Y5Z7C2"/>
<evidence type="ECO:0000256" key="5">
    <source>
        <dbReference type="ARBA" id="ARBA00022989"/>
    </source>
</evidence>
<evidence type="ECO:0000313" key="9">
    <source>
        <dbReference type="EMBL" id="SMD82569.1"/>
    </source>
</evidence>
<feature type="transmembrane region" description="Helical" evidence="7">
    <location>
        <begin position="116"/>
        <end position="138"/>
    </location>
</feature>
<dbReference type="PANTHER" id="PTHR47371:SF3">
    <property type="entry name" value="PHOSPHOGLYCEROL TRANSFERASE I"/>
    <property type="match status" value="1"/>
</dbReference>
<feature type="transmembrane region" description="Helical" evidence="7">
    <location>
        <begin position="15"/>
        <end position="37"/>
    </location>
</feature>
<dbReference type="GO" id="GO:0005886">
    <property type="term" value="C:plasma membrane"/>
    <property type="evidence" value="ECO:0007669"/>
    <property type="project" value="UniProtKB-SubCell"/>
</dbReference>
<feature type="transmembrane region" description="Helical" evidence="7">
    <location>
        <begin position="145"/>
        <end position="165"/>
    </location>
</feature>
<comment type="subcellular location">
    <subcellularLocation>
        <location evidence="1">Cell membrane</location>
        <topology evidence="1">Multi-pass membrane protein</topology>
    </subcellularLocation>
</comment>